<reference evidence="1" key="2">
    <citation type="submission" date="2018-08" db="UniProtKB">
        <authorList>
            <consortium name="EnsemblPlants"/>
        </authorList>
    </citation>
    <scope>IDENTIFICATION</scope>
    <source>
        <strain evidence="1">Yugu1</strain>
    </source>
</reference>
<keyword evidence="2" id="KW-1185">Reference proteome</keyword>
<name>K3Z264_SETIT</name>
<protein>
    <submittedName>
        <fullName evidence="1">Uncharacterized protein</fullName>
    </submittedName>
</protein>
<dbReference type="Gramene" id="KQL30508">
    <property type="protein sequence ID" value="KQL30508"/>
    <property type="gene ID" value="SETIT_020632mg"/>
</dbReference>
<dbReference type="AlphaFoldDB" id="K3Z264"/>
<dbReference type="EnsemblPlants" id="KQL30508">
    <property type="protein sequence ID" value="KQL30508"/>
    <property type="gene ID" value="SETIT_020632mg"/>
</dbReference>
<reference evidence="2" key="1">
    <citation type="journal article" date="2012" name="Nat. Biotechnol.">
        <title>Reference genome sequence of the model plant Setaria.</title>
        <authorList>
            <person name="Bennetzen J.L."/>
            <person name="Schmutz J."/>
            <person name="Wang H."/>
            <person name="Percifield R."/>
            <person name="Hawkins J."/>
            <person name="Pontaroli A.C."/>
            <person name="Estep M."/>
            <person name="Feng L."/>
            <person name="Vaughn J.N."/>
            <person name="Grimwood J."/>
            <person name="Jenkins J."/>
            <person name="Barry K."/>
            <person name="Lindquist E."/>
            <person name="Hellsten U."/>
            <person name="Deshpande S."/>
            <person name="Wang X."/>
            <person name="Wu X."/>
            <person name="Mitros T."/>
            <person name="Triplett J."/>
            <person name="Yang X."/>
            <person name="Ye C.Y."/>
            <person name="Mauro-Herrera M."/>
            <person name="Wang L."/>
            <person name="Li P."/>
            <person name="Sharma M."/>
            <person name="Sharma R."/>
            <person name="Ronald P.C."/>
            <person name="Panaud O."/>
            <person name="Kellogg E.A."/>
            <person name="Brutnell T.P."/>
            <person name="Doust A.N."/>
            <person name="Tuskan G.A."/>
            <person name="Rokhsar D."/>
            <person name="Devos K.M."/>
        </authorList>
    </citation>
    <scope>NUCLEOTIDE SEQUENCE [LARGE SCALE GENOMIC DNA]</scope>
    <source>
        <strain evidence="2">cv. Yugu1</strain>
    </source>
</reference>
<dbReference type="InParanoid" id="K3Z264"/>
<evidence type="ECO:0000313" key="2">
    <source>
        <dbReference type="Proteomes" id="UP000004995"/>
    </source>
</evidence>
<sequence length="34" mass="3855">MLALSLGDWNVQESANCSRVSKQREILFSTRAPF</sequence>
<accession>K3Z264</accession>
<evidence type="ECO:0000313" key="1">
    <source>
        <dbReference type="EnsemblPlants" id="KQL30508"/>
    </source>
</evidence>
<dbReference type="HOGENOM" id="CLU_3377901_0_0_1"/>
<organism evidence="1 2">
    <name type="scientific">Setaria italica</name>
    <name type="common">Foxtail millet</name>
    <name type="synonym">Panicum italicum</name>
    <dbReference type="NCBI Taxonomy" id="4555"/>
    <lineage>
        <taxon>Eukaryota</taxon>
        <taxon>Viridiplantae</taxon>
        <taxon>Streptophyta</taxon>
        <taxon>Embryophyta</taxon>
        <taxon>Tracheophyta</taxon>
        <taxon>Spermatophyta</taxon>
        <taxon>Magnoliopsida</taxon>
        <taxon>Liliopsida</taxon>
        <taxon>Poales</taxon>
        <taxon>Poaceae</taxon>
        <taxon>PACMAD clade</taxon>
        <taxon>Panicoideae</taxon>
        <taxon>Panicodae</taxon>
        <taxon>Paniceae</taxon>
        <taxon>Cenchrinae</taxon>
        <taxon>Setaria</taxon>
    </lineage>
</organism>
<dbReference type="EMBL" id="AGNK02000438">
    <property type="status" value="NOT_ANNOTATED_CDS"/>
    <property type="molecule type" value="Genomic_DNA"/>
</dbReference>
<dbReference type="Proteomes" id="UP000004995">
    <property type="component" value="Unassembled WGS sequence"/>
</dbReference>
<proteinExistence type="predicted"/>